<dbReference type="InterPro" id="IPR036691">
    <property type="entry name" value="Endo/exonu/phosph_ase_sf"/>
</dbReference>
<evidence type="ECO:0000313" key="4">
    <source>
        <dbReference type="Proteomes" id="UP001210231"/>
    </source>
</evidence>
<protein>
    <submittedName>
        <fullName evidence="3">T9SS type A sorting domain-containing protein</fullName>
    </submittedName>
</protein>
<keyword evidence="1" id="KW-0732">Signal</keyword>
<organism evidence="3 4">
    <name type="scientific">Polluticaenibacter yanchengensis</name>
    <dbReference type="NCBI Taxonomy" id="3014562"/>
    <lineage>
        <taxon>Bacteria</taxon>
        <taxon>Pseudomonadati</taxon>
        <taxon>Bacteroidota</taxon>
        <taxon>Chitinophagia</taxon>
        <taxon>Chitinophagales</taxon>
        <taxon>Chitinophagaceae</taxon>
        <taxon>Polluticaenibacter</taxon>
    </lineage>
</organism>
<evidence type="ECO:0000256" key="1">
    <source>
        <dbReference type="SAM" id="SignalP"/>
    </source>
</evidence>
<dbReference type="RefSeq" id="WP_407031522.1">
    <property type="nucleotide sequence ID" value="NZ_JAQGEF010000011.1"/>
</dbReference>
<reference evidence="3 4" key="1">
    <citation type="submission" date="2022-12" db="EMBL/GenBank/DDBJ databases">
        <title>Chitinophagaceae gen. sp. nov., a new member of the family Chitinophagaceae, isolated from soil in a chemical factory.</title>
        <authorList>
            <person name="Ke Z."/>
        </authorList>
    </citation>
    <scope>NUCLEOTIDE SEQUENCE [LARGE SCALE GENOMIC DNA]</scope>
    <source>
        <strain evidence="3 4">LY-5</strain>
    </source>
</reference>
<accession>A0ABT4UK32</accession>
<dbReference type="InterPro" id="IPR026444">
    <property type="entry name" value="Secre_tail"/>
</dbReference>
<dbReference type="Gene3D" id="3.60.10.10">
    <property type="entry name" value="Endonuclease/exonuclease/phosphatase"/>
    <property type="match status" value="1"/>
</dbReference>
<keyword evidence="4" id="KW-1185">Reference proteome</keyword>
<dbReference type="SUPFAM" id="SSF56219">
    <property type="entry name" value="DNase I-like"/>
    <property type="match status" value="1"/>
</dbReference>
<feature type="domain" description="Secretion system C-terminal sorting" evidence="2">
    <location>
        <begin position="417"/>
        <end position="476"/>
    </location>
</feature>
<gene>
    <name evidence="3" type="ORF">O3P16_10295</name>
</gene>
<dbReference type="NCBIfam" id="TIGR04183">
    <property type="entry name" value="Por_Secre_tail"/>
    <property type="match status" value="1"/>
</dbReference>
<dbReference type="Proteomes" id="UP001210231">
    <property type="component" value="Unassembled WGS sequence"/>
</dbReference>
<feature type="chain" id="PRO_5045328183" evidence="1">
    <location>
        <begin position="19"/>
        <end position="487"/>
    </location>
</feature>
<feature type="signal peptide" evidence="1">
    <location>
        <begin position="1"/>
        <end position="18"/>
    </location>
</feature>
<comment type="caution">
    <text evidence="3">The sequence shown here is derived from an EMBL/GenBank/DDBJ whole genome shotgun (WGS) entry which is preliminary data.</text>
</comment>
<evidence type="ECO:0000313" key="3">
    <source>
        <dbReference type="EMBL" id="MDA3615197.1"/>
    </source>
</evidence>
<sequence length="487" mass="54360">MKRILATLLFFICHFADAQNNLKIVAWNMSWFGSASNGPSNLNLQQQNATTVFKDLAADIYAVCEVVDTARLGNVARSLGKDWVYVVSPMASNAFSITTSGYAGSYAVAQKLAFVFDSSKVSLQNHRSMINATSFSAGQTEIRSWWSNGRFPYLLEAVYKRSSVNIPLKLVLIHGKANVGSDADKVDSYNKRFNAINQLKDTLDNQFKNDNIVLLGDFNDDLLRTIAPMADTISSYVNLVKDSVGTQHYYSATLPLSRNGSYSVIGYDNVIDNIVISSELKSNYVANSTTIHTEFINKIGNYRNTTSDHLPVSILFRFNEDLPNHLFLLTGKKESGMVYFKWQQNIENVIRLGMEQSVDGTRYDLLDDNLIYRSDYNAAQLNTGRYFYRLKAVTAGGEIFYSNVLQFSTWEDATFVLYPNPVKDRIYFNNGFGGAPVNVKIIAADGKVLLAGTISGNQLDVNILPKGIYRVVLDVSGEVLNRSFIKE</sequence>
<proteinExistence type="predicted"/>
<dbReference type="Pfam" id="PF18962">
    <property type="entry name" value="Por_Secre_tail"/>
    <property type="match status" value="1"/>
</dbReference>
<evidence type="ECO:0000259" key="2">
    <source>
        <dbReference type="Pfam" id="PF18962"/>
    </source>
</evidence>
<dbReference type="EMBL" id="JAQGEF010000011">
    <property type="protein sequence ID" value="MDA3615197.1"/>
    <property type="molecule type" value="Genomic_DNA"/>
</dbReference>
<name>A0ABT4UK32_9BACT</name>